<reference evidence="4 5" key="1">
    <citation type="journal article" date="2016" name="BMC Genomics">
        <title>Comparative genomic and transcriptomic analyses of the Fuzhuan brick tea-fermentation fungus Aspergillus cristatus.</title>
        <authorList>
            <person name="Ge Y."/>
            <person name="Wang Y."/>
            <person name="Liu Y."/>
            <person name="Tan Y."/>
            <person name="Ren X."/>
            <person name="Zhang X."/>
            <person name="Hyde K.D."/>
            <person name="Liu Y."/>
            <person name="Liu Z."/>
        </authorList>
    </citation>
    <scope>NUCLEOTIDE SEQUENCE [LARGE SCALE GENOMIC DNA]</scope>
    <source>
        <strain evidence="4 5">GZAAS20.1005</strain>
    </source>
</reference>
<dbReference type="VEuPathDB" id="FungiDB:SI65_00601"/>
<gene>
    <name evidence="4" type="ORF">SI65_00601</name>
</gene>
<organism evidence="4 5">
    <name type="scientific">Aspergillus cristatus</name>
    <name type="common">Chinese Fuzhuan brick tea-fermentation fungus</name>
    <name type="synonym">Eurotium cristatum</name>
    <dbReference type="NCBI Taxonomy" id="573508"/>
    <lineage>
        <taxon>Eukaryota</taxon>
        <taxon>Fungi</taxon>
        <taxon>Dikarya</taxon>
        <taxon>Ascomycota</taxon>
        <taxon>Pezizomycotina</taxon>
        <taxon>Eurotiomycetes</taxon>
        <taxon>Eurotiomycetidae</taxon>
        <taxon>Eurotiales</taxon>
        <taxon>Aspergillaceae</taxon>
        <taxon>Aspergillus</taxon>
        <taxon>Aspergillus subgen. Aspergillus</taxon>
    </lineage>
</organism>
<evidence type="ECO:0000313" key="5">
    <source>
        <dbReference type="Proteomes" id="UP000094569"/>
    </source>
</evidence>
<dbReference type="InterPro" id="IPR027417">
    <property type="entry name" value="P-loop_NTPase"/>
</dbReference>
<dbReference type="PROSITE" id="PS50837">
    <property type="entry name" value="NACHT"/>
    <property type="match status" value="1"/>
</dbReference>
<dbReference type="InterPro" id="IPR056884">
    <property type="entry name" value="NPHP3-like_N"/>
</dbReference>
<dbReference type="STRING" id="573508.A0A1E3BPX4"/>
<evidence type="ECO:0000256" key="1">
    <source>
        <dbReference type="ARBA" id="ARBA00022737"/>
    </source>
</evidence>
<dbReference type="Pfam" id="PF17100">
    <property type="entry name" value="NACHT_N"/>
    <property type="match status" value="1"/>
</dbReference>
<dbReference type="SMART" id="SM00320">
    <property type="entry name" value="WD40"/>
    <property type="match status" value="2"/>
</dbReference>
<dbReference type="InterPro" id="IPR007111">
    <property type="entry name" value="NACHT_NTPase"/>
</dbReference>
<feature type="repeat" description="WD" evidence="2">
    <location>
        <begin position="909"/>
        <end position="950"/>
    </location>
</feature>
<dbReference type="SUPFAM" id="SSF50978">
    <property type="entry name" value="WD40 repeat-like"/>
    <property type="match status" value="1"/>
</dbReference>
<evidence type="ECO:0000259" key="3">
    <source>
        <dbReference type="PROSITE" id="PS50837"/>
    </source>
</evidence>
<evidence type="ECO:0000256" key="2">
    <source>
        <dbReference type="PROSITE-ProRule" id="PRU00221"/>
    </source>
</evidence>
<dbReference type="InterPro" id="IPR015943">
    <property type="entry name" value="WD40/YVTN_repeat-like_dom_sf"/>
</dbReference>
<dbReference type="InterPro" id="IPR031359">
    <property type="entry name" value="NACHT_N"/>
</dbReference>
<keyword evidence="1" id="KW-0677">Repeat</keyword>
<dbReference type="Proteomes" id="UP000094569">
    <property type="component" value="Unassembled WGS sequence"/>
</dbReference>
<keyword evidence="2" id="KW-0853">WD repeat</keyword>
<dbReference type="InterPro" id="IPR001680">
    <property type="entry name" value="WD40_rpt"/>
</dbReference>
<feature type="repeat" description="WD" evidence="2">
    <location>
        <begin position="867"/>
        <end position="908"/>
    </location>
</feature>
<dbReference type="PANTHER" id="PTHR10039:SF14">
    <property type="entry name" value="NACHT DOMAIN-CONTAINING PROTEIN"/>
    <property type="match status" value="1"/>
</dbReference>
<dbReference type="Pfam" id="PF24883">
    <property type="entry name" value="NPHP3_N"/>
    <property type="match status" value="1"/>
</dbReference>
<comment type="caution">
    <text evidence="4">The sequence shown here is derived from an EMBL/GenBank/DDBJ whole genome shotgun (WGS) entry which is preliminary data.</text>
</comment>
<keyword evidence="5" id="KW-1185">Reference proteome</keyword>
<dbReference type="InterPro" id="IPR036322">
    <property type="entry name" value="WD40_repeat_dom_sf"/>
</dbReference>
<dbReference type="FunFam" id="3.40.50.300:FF:001638">
    <property type="entry name" value="NACHT and WD40 domain protein"/>
    <property type="match status" value="1"/>
</dbReference>
<sequence>MAPSGSDTTQEESASKRSAALIDPKLLWDKAYDSLKEDDPELVKAYEKVLSCELMTPTASPLSDIQQNRIEQKDTELRRSQMRQLVDWGLAKTEHEAKLKQGAGHVVDVALAASNTISTALKECPEAALAWTGVTFALQMIANPIKETETNRAGIDYVVRKMDWYWNLSSHLLKRRDLNDDSYAGLQLGLEDQIIHLYKALLSYQIKSVYLYYQNRGHVFLKDLVQLHDWDGQLGDIREAVKAVLESSKEYSTQQILDFHEEDKRILQKISHDLHDGLEKQAALQKDLQEKNENKKCLQDLHLTDPEHDMECIEGSKGRLLPQSSTWILHHPSFTDWRYSETTRLLWMRADPGKGKTMLMISIIKDLQHISGPSPLSFFFCQATDARLNDATAVLRGLIYKLVHQQPVLISHLHKEYDTAGSKLFEGSNAFVAVSRILHNMLRDPQLNHVYLVVDALDECQSGLKQLLGFILESLSDPNCHVRWLVSSRHKTEIDSGLSHMSRTELNLEKGTENEISYAVKAYIDHEMRGLIAQYEKKYRDIDHETHEQLQSIESNVVEELHKKAENTFLWVALIFQQIQPEHCDADEVLDFVRKMPVGLHEMYNQMMDRIIQLSKQKDRSACLCKEVLLVAVNSYRPLQLSEMVTLAALPKFADTQKIIQLCGLLSLREEDTVIYFVHQSAKDYLIQHAKPEITFQLFPTGYGKGHQTIMSRSLESMERILKRDIYKLQHPGFCITDVHPLSPDPLAPIRYGNVDGFLRKHLLHWLEALSLIKSMSSSVSAIAKLTNMVRSLSQESKLFELIGNVHRFILFNKGVIENAPLQVYYSALIFSPSGSLTRDLFRGEEPKWATAKSAIDSTWGACLQTLEGHSGAINSVVFSWDGTRIASGSWDNTVRIWDAGNGGCLHTLEGHSGAINSVIFSRDGTRIASGSRDNTVRIWDAGNGSCLHTLENVGPSMMFDAGTLGNIAWTGTSNTQRICETPQHPTYGLNSDGTWITSNGQNAIWLPSEYRPSSFAFTSSTMVIGCESGRVLIFDFSIT</sequence>
<dbReference type="Gene3D" id="2.130.10.10">
    <property type="entry name" value="YVTN repeat-like/Quinoprotein amine dehydrogenase"/>
    <property type="match status" value="1"/>
</dbReference>
<dbReference type="PANTHER" id="PTHR10039">
    <property type="entry name" value="AMELOGENIN"/>
    <property type="match status" value="1"/>
</dbReference>
<accession>A0A1E3BPX4</accession>
<protein>
    <recommendedName>
        <fullName evidence="3">NACHT domain-containing protein</fullName>
    </recommendedName>
</protein>
<name>A0A1E3BPX4_ASPCR</name>
<dbReference type="Gene3D" id="3.40.50.300">
    <property type="entry name" value="P-loop containing nucleotide triphosphate hydrolases"/>
    <property type="match status" value="1"/>
</dbReference>
<dbReference type="AlphaFoldDB" id="A0A1E3BPX4"/>
<proteinExistence type="predicted"/>
<dbReference type="OrthoDB" id="674604at2759"/>
<evidence type="ECO:0000313" key="4">
    <source>
        <dbReference type="EMBL" id="ODM23012.1"/>
    </source>
</evidence>
<dbReference type="EMBL" id="JXNT01000001">
    <property type="protein sequence ID" value="ODM23012.1"/>
    <property type="molecule type" value="Genomic_DNA"/>
</dbReference>
<dbReference type="PROSITE" id="PS50082">
    <property type="entry name" value="WD_REPEATS_2"/>
    <property type="match status" value="2"/>
</dbReference>
<dbReference type="Pfam" id="PF00400">
    <property type="entry name" value="WD40"/>
    <property type="match status" value="2"/>
</dbReference>
<dbReference type="PROSITE" id="PS50294">
    <property type="entry name" value="WD_REPEATS_REGION"/>
    <property type="match status" value="2"/>
</dbReference>
<feature type="domain" description="NACHT" evidence="3">
    <location>
        <begin position="344"/>
        <end position="489"/>
    </location>
</feature>